<protein>
    <recommendedName>
        <fullName evidence="3">UDP-glucose/GDP-mannose dehydrogenase N-terminal domain-containing protein</fullName>
    </recommendedName>
</protein>
<organism evidence="1 2">
    <name type="scientific">Candidatus Methylobacter titanis</name>
    <dbReference type="NCBI Taxonomy" id="3053457"/>
    <lineage>
        <taxon>Bacteria</taxon>
        <taxon>Pseudomonadati</taxon>
        <taxon>Pseudomonadota</taxon>
        <taxon>Gammaproteobacteria</taxon>
        <taxon>Methylococcales</taxon>
        <taxon>Methylococcaceae</taxon>
        <taxon>Methylobacter</taxon>
    </lineage>
</organism>
<gene>
    <name evidence="1" type="ORF">PSU93_15845</name>
</gene>
<sequence>MEISIFGLGYICISAACLVTDGRNMFKVSPNYAEVDLINRGNSPVVVTKNLPEYANVRQRFYPNQVVIGSVRNEDALVGERYYAIAS</sequence>
<proteinExistence type="predicted"/>
<dbReference type="AlphaFoldDB" id="A0AA43QA50"/>
<keyword evidence="2" id="KW-1185">Reference proteome</keyword>
<name>A0AA43QA50_9GAMM</name>
<comment type="caution">
    <text evidence="1">The sequence shown here is derived from an EMBL/GenBank/DDBJ whole genome shotgun (WGS) entry which is preliminary data.</text>
</comment>
<evidence type="ECO:0008006" key="3">
    <source>
        <dbReference type="Google" id="ProtNLM"/>
    </source>
</evidence>
<evidence type="ECO:0000313" key="2">
    <source>
        <dbReference type="Proteomes" id="UP001160519"/>
    </source>
</evidence>
<reference evidence="1" key="1">
    <citation type="submission" date="2023-01" db="EMBL/GenBank/DDBJ databases">
        <title>Biogeochemical cycle of methane in antarctic sediments.</title>
        <authorList>
            <person name="Roldan D.M."/>
            <person name="Menes R.J."/>
        </authorList>
    </citation>
    <scope>NUCLEOTIDE SEQUENCE [LARGE SCALE GENOMIC DNA]</scope>
    <source>
        <strain evidence="1">K-2018 MAG008</strain>
    </source>
</reference>
<evidence type="ECO:0000313" key="1">
    <source>
        <dbReference type="EMBL" id="MDI1232606.1"/>
    </source>
</evidence>
<dbReference type="EMBL" id="JAQSDF010000122">
    <property type="protein sequence ID" value="MDI1232606.1"/>
    <property type="molecule type" value="Genomic_DNA"/>
</dbReference>
<accession>A0AA43QA50</accession>
<dbReference type="Proteomes" id="UP001160519">
    <property type="component" value="Unassembled WGS sequence"/>
</dbReference>